<organism evidence="1">
    <name type="scientific">Myoviridae sp. ctWiL39</name>
    <dbReference type="NCBI Taxonomy" id="2825120"/>
    <lineage>
        <taxon>Viruses</taxon>
        <taxon>Duplodnaviria</taxon>
        <taxon>Heunggongvirae</taxon>
        <taxon>Uroviricota</taxon>
        <taxon>Caudoviricetes</taxon>
    </lineage>
</organism>
<sequence>MTITEWAKEIHENAVKHGWWETKRSTGEVIALIHSELSEALEEARDNRPMMYVLGPNGEEICTPCYFNGRKPEGVAVELADAVIRVLDMAVYMAAPLEKYAKVQKELKKTEKAKDFGSEIAWLHCLVVDLHAGLVEENAEAILAALLSIVAEVDLYLQEQGLDLWQVVEIKHNYNKGRPYKHGKAF</sequence>
<reference evidence="1" key="1">
    <citation type="journal article" date="2021" name="Proc. Natl. Acad. Sci. U.S.A.">
        <title>A Catalog of Tens of Thousands of Viruses from Human Metagenomes Reveals Hidden Associations with Chronic Diseases.</title>
        <authorList>
            <person name="Tisza M.J."/>
            <person name="Buck C.B."/>
        </authorList>
    </citation>
    <scope>NUCLEOTIDE SEQUENCE</scope>
    <source>
        <strain evidence="1">CtWiL39</strain>
    </source>
</reference>
<dbReference type="EMBL" id="BK015531">
    <property type="protein sequence ID" value="DAE11342.1"/>
    <property type="molecule type" value="Genomic_DNA"/>
</dbReference>
<protein>
    <submittedName>
        <fullName evidence="1">NTP-PPase-like protein</fullName>
    </submittedName>
</protein>
<dbReference type="Gene3D" id="1.10.287.1080">
    <property type="entry name" value="MazG-like"/>
    <property type="match status" value="1"/>
</dbReference>
<accession>A0A8S5PWB2</accession>
<evidence type="ECO:0000313" key="1">
    <source>
        <dbReference type="EMBL" id="DAE11342.1"/>
    </source>
</evidence>
<name>A0A8S5PWB2_9CAUD</name>
<proteinExistence type="predicted"/>